<keyword evidence="1" id="KW-0472">Membrane</keyword>
<keyword evidence="1" id="KW-1133">Transmembrane helix</keyword>
<dbReference type="EMBL" id="JAGQKZ010000006">
    <property type="protein sequence ID" value="MCA9391814.1"/>
    <property type="molecule type" value="Genomic_DNA"/>
</dbReference>
<proteinExistence type="predicted"/>
<organism evidence="2 3">
    <name type="scientific">candidate division WWE3 bacterium</name>
    <dbReference type="NCBI Taxonomy" id="2053526"/>
    <lineage>
        <taxon>Bacteria</taxon>
        <taxon>Katanobacteria</taxon>
    </lineage>
</organism>
<sequence length="209" mass="22760">MRLLTDLTAPLRKNQTRARNDGGFGLVEVILATALFAGMVASIATLIAGGFRSLSQGGELTQAYALAQEAVESVRSIRDDAWNEIIFNQSGIETVGNQWIFKGEGTTDTIGKYTRTLTFNDICRDNSYNVVTCPGSFTDVNTKELSISISWDNFAGLPTSFDSSVYLTNWESRLWIEDTTTDFNDGVFTNTEVSTVLGDGDGAVTLQPN</sequence>
<dbReference type="AlphaFoldDB" id="A0A955LKE5"/>
<feature type="transmembrane region" description="Helical" evidence="1">
    <location>
        <begin position="29"/>
        <end position="51"/>
    </location>
</feature>
<comment type="caution">
    <text evidence="2">The sequence shown here is derived from an EMBL/GenBank/DDBJ whole genome shotgun (WGS) entry which is preliminary data.</text>
</comment>
<evidence type="ECO:0000313" key="3">
    <source>
        <dbReference type="Proteomes" id="UP000751518"/>
    </source>
</evidence>
<reference evidence="2" key="2">
    <citation type="journal article" date="2021" name="Microbiome">
        <title>Successional dynamics and alternative stable states in a saline activated sludge microbial community over 9 years.</title>
        <authorList>
            <person name="Wang Y."/>
            <person name="Ye J."/>
            <person name="Ju F."/>
            <person name="Liu L."/>
            <person name="Boyd J.A."/>
            <person name="Deng Y."/>
            <person name="Parks D.H."/>
            <person name="Jiang X."/>
            <person name="Yin X."/>
            <person name="Woodcroft B.J."/>
            <person name="Tyson G.W."/>
            <person name="Hugenholtz P."/>
            <person name="Polz M.F."/>
            <person name="Zhang T."/>
        </authorList>
    </citation>
    <scope>NUCLEOTIDE SEQUENCE</scope>
    <source>
        <strain evidence="2">HKST-UBA03</strain>
    </source>
</reference>
<gene>
    <name evidence="2" type="ORF">KC614_01250</name>
</gene>
<protein>
    <recommendedName>
        <fullName evidence="4">Prepilin-type N-terminal cleavage/methylation domain-containing protein</fullName>
    </recommendedName>
</protein>
<dbReference type="Proteomes" id="UP000751518">
    <property type="component" value="Unassembled WGS sequence"/>
</dbReference>
<accession>A0A955LKE5</accession>
<evidence type="ECO:0000313" key="2">
    <source>
        <dbReference type="EMBL" id="MCA9391814.1"/>
    </source>
</evidence>
<evidence type="ECO:0000256" key="1">
    <source>
        <dbReference type="SAM" id="Phobius"/>
    </source>
</evidence>
<keyword evidence="1" id="KW-0812">Transmembrane</keyword>
<evidence type="ECO:0008006" key="4">
    <source>
        <dbReference type="Google" id="ProtNLM"/>
    </source>
</evidence>
<reference evidence="2" key="1">
    <citation type="submission" date="2020-04" db="EMBL/GenBank/DDBJ databases">
        <authorList>
            <person name="Zhang T."/>
        </authorList>
    </citation>
    <scope>NUCLEOTIDE SEQUENCE</scope>
    <source>
        <strain evidence="2">HKST-UBA03</strain>
    </source>
</reference>
<name>A0A955LKE5_UNCKA</name>